<dbReference type="InterPro" id="IPR016064">
    <property type="entry name" value="NAD/diacylglycerol_kinase_sf"/>
</dbReference>
<proteinExistence type="predicted"/>
<dbReference type="InterPro" id="IPR045540">
    <property type="entry name" value="YegS/DAGK_C"/>
</dbReference>
<dbReference type="SUPFAM" id="SSF111331">
    <property type="entry name" value="NAD kinase/diacylglycerol kinase-like"/>
    <property type="match status" value="1"/>
</dbReference>
<evidence type="ECO:0000313" key="4">
    <source>
        <dbReference type="EMBL" id="USQ80271.1"/>
    </source>
</evidence>
<accession>A0ABY4YUH3</accession>
<feature type="domain" description="DAGKc" evidence="3">
    <location>
        <begin position="63"/>
        <end position="196"/>
    </location>
</feature>
<keyword evidence="2" id="KW-0472">Membrane</keyword>
<evidence type="ECO:0000259" key="3">
    <source>
        <dbReference type="PROSITE" id="PS50146"/>
    </source>
</evidence>
<dbReference type="GO" id="GO:0016301">
    <property type="term" value="F:kinase activity"/>
    <property type="evidence" value="ECO:0007669"/>
    <property type="project" value="UniProtKB-KW"/>
</dbReference>
<dbReference type="PANTHER" id="PTHR30492">
    <property type="entry name" value="METHYLGLYOXAL SYNTHASE"/>
    <property type="match status" value="1"/>
</dbReference>
<feature type="transmembrane region" description="Helical" evidence="2">
    <location>
        <begin position="6"/>
        <end position="25"/>
    </location>
</feature>
<dbReference type="InterPro" id="IPR017438">
    <property type="entry name" value="ATP-NAD_kinase_N"/>
</dbReference>
<keyword evidence="2" id="KW-1133">Transmembrane helix</keyword>
<dbReference type="Gene3D" id="2.60.200.40">
    <property type="match status" value="1"/>
</dbReference>
<keyword evidence="5" id="KW-1185">Reference proteome</keyword>
<evidence type="ECO:0000256" key="1">
    <source>
        <dbReference type="SAM" id="MobiDB-lite"/>
    </source>
</evidence>
<dbReference type="Gene3D" id="3.40.50.10330">
    <property type="entry name" value="Probable inorganic polyphosphate/atp-NAD kinase, domain 1"/>
    <property type="match status" value="1"/>
</dbReference>
<gene>
    <name evidence="4" type="ORF">NF556_01000</name>
</gene>
<dbReference type="Pfam" id="PF00781">
    <property type="entry name" value="DAGK_cat"/>
    <property type="match status" value="1"/>
</dbReference>
<dbReference type="RefSeq" id="WP_252593647.1">
    <property type="nucleotide sequence ID" value="NZ_CP099489.1"/>
</dbReference>
<evidence type="ECO:0000256" key="2">
    <source>
        <dbReference type="SAM" id="Phobius"/>
    </source>
</evidence>
<dbReference type="Pfam" id="PF19279">
    <property type="entry name" value="YegS_C"/>
    <property type="match status" value="1"/>
</dbReference>
<dbReference type="InterPro" id="IPR004363">
    <property type="entry name" value="Methylgl_synth"/>
</dbReference>
<keyword evidence="2" id="KW-0812">Transmembrane</keyword>
<dbReference type="InterPro" id="IPR001206">
    <property type="entry name" value="Diacylglycerol_kinase_cat_dom"/>
</dbReference>
<name>A0ABY4YUH3_9MICO</name>
<organism evidence="4 5">
    <name type="scientific">Ornithinimicrobium faecis</name>
    <dbReference type="NCBI Taxonomy" id="2934158"/>
    <lineage>
        <taxon>Bacteria</taxon>
        <taxon>Bacillati</taxon>
        <taxon>Actinomycetota</taxon>
        <taxon>Actinomycetes</taxon>
        <taxon>Micrococcales</taxon>
        <taxon>Ornithinimicrobiaceae</taxon>
        <taxon>Ornithinimicrobium</taxon>
    </lineage>
</organism>
<feature type="compositionally biased region" description="Basic and acidic residues" evidence="1">
    <location>
        <begin position="215"/>
        <end position="227"/>
    </location>
</feature>
<feature type="region of interest" description="Disordered" evidence="1">
    <location>
        <begin position="28"/>
        <end position="69"/>
    </location>
</feature>
<keyword evidence="4" id="KW-0418">Kinase</keyword>
<keyword evidence="4" id="KW-0808">Transferase</keyword>
<dbReference type="PANTHER" id="PTHR30492:SF0">
    <property type="entry name" value="METHYLGLYOXAL SYNTHASE"/>
    <property type="match status" value="1"/>
</dbReference>
<sequence>MDNWWVIALIVLGIIIVGGLVWLGISRSGGGPKATPERSRRSGGAGDSDTGNTTPVDQPATEDTRPRAAVVVNPTKFDDNNTDKPRAEIASICAAHGWAEPLWLETTEEDPGYGQAREALGQGVDLVCALGGDGTVRTVGSAMVDSGVPMGLLPAGTGNLLARNLSLPVSSLSQGTKVALTGVDTAIDTGTLRLRRPLGEPDEGDAAPQVDPDTIEEHPPTPGHGEGEVEEHVFLVMAGLGFDAEVMANVPGKLKKRVGWAAYVVTGLKGLKGRQFKVDVIIDEGGTRLHRRVRSVMVGNVGKLQGGVNLVPQAKADDGILDLVLLSPEGLVGWGAVVTRLVTRSSRGHQRVDYYTARTLEVSADAPVQIQLDGDTLGEATAMSVAVNPGSLIVRRPAN</sequence>
<dbReference type="PROSITE" id="PS50146">
    <property type="entry name" value="DAGK"/>
    <property type="match status" value="1"/>
</dbReference>
<feature type="region of interest" description="Disordered" evidence="1">
    <location>
        <begin position="194"/>
        <end position="227"/>
    </location>
</feature>
<dbReference type="EMBL" id="CP099489">
    <property type="protein sequence ID" value="USQ80271.1"/>
    <property type="molecule type" value="Genomic_DNA"/>
</dbReference>
<protein>
    <submittedName>
        <fullName evidence="4">Diacylglycerol kinase family lipid kinase</fullName>
    </submittedName>
</protein>
<dbReference type="Proteomes" id="UP001056455">
    <property type="component" value="Chromosome"/>
</dbReference>
<reference evidence="4" key="1">
    <citation type="submission" date="2022-06" db="EMBL/GenBank/DDBJ databases">
        <title>Ornithinimicrobium HY1793.</title>
        <authorList>
            <person name="Huang Y."/>
        </authorList>
    </citation>
    <scope>NUCLEOTIDE SEQUENCE</scope>
    <source>
        <strain evidence="4">HY1793</strain>
    </source>
</reference>
<evidence type="ECO:0000313" key="5">
    <source>
        <dbReference type="Proteomes" id="UP001056455"/>
    </source>
</evidence>